<dbReference type="Proteomes" id="UP000257109">
    <property type="component" value="Unassembled WGS sequence"/>
</dbReference>
<name>A0A371G3W5_MUCPR</name>
<sequence>MRIRVMLPNNLQFNSRDGEEPECYQEAMESEERQKSVSTPLATHFKLSSRHNPSNEAKKINMSKVPYASTVGSLMYAMICDALDANLLELAKVHIDDNDADMMIKELSRGKFQACFEIVGLAITFT</sequence>
<accession>A0A371G3W5</accession>
<feature type="non-terminal residue" evidence="1">
    <location>
        <position position="1"/>
    </location>
</feature>
<proteinExistence type="predicted"/>
<comment type="caution">
    <text evidence="1">The sequence shown here is derived from an EMBL/GenBank/DDBJ whole genome shotgun (WGS) entry which is preliminary data.</text>
</comment>
<reference evidence="1" key="1">
    <citation type="submission" date="2018-05" db="EMBL/GenBank/DDBJ databases">
        <title>Draft genome of Mucuna pruriens seed.</title>
        <authorList>
            <person name="Nnadi N.E."/>
            <person name="Vos R."/>
            <person name="Hasami M.H."/>
            <person name="Devisetty U.K."/>
            <person name="Aguiy J.C."/>
        </authorList>
    </citation>
    <scope>NUCLEOTIDE SEQUENCE [LARGE SCALE GENOMIC DNA]</scope>
    <source>
        <strain evidence="1">JCA_2017</strain>
    </source>
</reference>
<gene>
    <name evidence="1" type="ORF">CR513_33550</name>
</gene>
<dbReference type="AlphaFoldDB" id="A0A371G3W5"/>
<organism evidence="1 2">
    <name type="scientific">Mucuna pruriens</name>
    <name type="common">Velvet bean</name>
    <name type="synonym">Dolichos pruriens</name>
    <dbReference type="NCBI Taxonomy" id="157652"/>
    <lineage>
        <taxon>Eukaryota</taxon>
        <taxon>Viridiplantae</taxon>
        <taxon>Streptophyta</taxon>
        <taxon>Embryophyta</taxon>
        <taxon>Tracheophyta</taxon>
        <taxon>Spermatophyta</taxon>
        <taxon>Magnoliopsida</taxon>
        <taxon>eudicotyledons</taxon>
        <taxon>Gunneridae</taxon>
        <taxon>Pentapetalae</taxon>
        <taxon>rosids</taxon>
        <taxon>fabids</taxon>
        <taxon>Fabales</taxon>
        <taxon>Fabaceae</taxon>
        <taxon>Papilionoideae</taxon>
        <taxon>50 kb inversion clade</taxon>
        <taxon>NPAAA clade</taxon>
        <taxon>indigoferoid/millettioid clade</taxon>
        <taxon>Phaseoleae</taxon>
        <taxon>Mucuna</taxon>
    </lineage>
</organism>
<keyword evidence="2" id="KW-1185">Reference proteome</keyword>
<evidence type="ECO:0000313" key="2">
    <source>
        <dbReference type="Proteomes" id="UP000257109"/>
    </source>
</evidence>
<protein>
    <recommendedName>
        <fullName evidence="3">Retrovirus-related Pol polyprotein from transposon TNT 1-94</fullName>
    </recommendedName>
</protein>
<evidence type="ECO:0000313" key="1">
    <source>
        <dbReference type="EMBL" id="RDX85276.1"/>
    </source>
</evidence>
<dbReference type="EMBL" id="QJKJ01006831">
    <property type="protein sequence ID" value="RDX85276.1"/>
    <property type="molecule type" value="Genomic_DNA"/>
</dbReference>
<evidence type="ECO:0008006" key="3">
    <source>
        <dbReference type="Google" id="ProtNLM"/>
    </source>
</evidence>